<protein>
    <submittedName>
        <fullName evidence="2">Uncharacterized protein</fullName>
    </submittedName>
</protein>
<dbReference type="RefSeq" id="WP_211863631.1">
    <property type="nucleotide sequence ID" value="NZ_JAAEDM010000063.1"/>
</dbReference>
<gene>
    <name evidence="2" type="ORF">GXW76_18735</name>
</gene>
<dbReference type="AlphaFoldDB" id="A0A9X9X1E0"/>
<proteinExistence type="predicted"/>
<organism evidence="2 3">
    <name type="scientific">Neoroseomonas soli</name>
    <dbReference type="NCBI Taxonomy" id="1081025"/>
    <lineage>
        <taxon>Bacteria</taxon>
        <taxon>Pseudomonadati</taxon>
        <taxon>Pseudomonadota</taxon>
        <taxon>Alphaproteobacteria</taxon>
        <taxon>Acetobacterales</taxon>
        <taxon>Acetobacteraceae</taxon>
        <taxon>Neoroseomonas</taxon>
    </lineage>
</organism>
<evidence type="ECO:0000256" key="1">
    <source>
        <dbReference type="SAM" id="MobiDB-lite"/>
    </source>
</evidence>
<accession>A0A9X9X1E0</accession>
<dbReference type="SUPFAM" id="SSF53335">
    <property type="entry name" value="S-adenosyl-L-methionine-dependent methyltransferases"/>
    <property type="match status" value="1"/>
</dbReference>
<comment type="caution">
    <text evidence="2">The sequence shown here is derived from an EMBL/GenBank/DDBJ whole genome shotgun (WGS) entry which is preliminary data.</text>
</comment>
<dbReference type="InterPro" id="IPR029063">
    <property type="entry name" value="SAM-dependent_MTases_sf"/>
</dbReference>
<sequence>MTISPRPEPRGPDARPWGPQGGLLRRTIANGAKLFGAAAPPEPPAAAPPLPDPDQPPAVPPAPRVRRRDWTDRLWGEGLAFPGGAAEVLRLASLLPLAPEATLLLAGGGARAAASLVSGARGCFVAAFEPEALATDVAAPPRAPVRKVTTEPFDAAAPGFRRGYHHHALLLEPFRVGGTPDLLMSAAAQALRPGGQVVLVDLVARGSSFAGGDARWLEAEGRAGAPPAEDAVPAAMERAGFAIHVVEDAGPRHRQSVIEGWRALLQALREQDDRPDPQAAGALVAEAEAWLLRLRLMKEGRLRLLRWHASMMRPPG</sequence>
<feature type="region of interest" description="Disordered" evidence="1">
    <location>
        <begin position="1"/>
        <end position="65"/>
    </location>
</feature>
<reference evidence="2" key="1">
    <citation type="submission" date="2020-01" db="EMBL/GenBank/DDBJ databases">
        <authorList>
            <person name="Rat A."/>
        </authorList>
    </citation>
    <scope>NUCLEOTIDE SEQUENCE</scope>
    <source>
        <strain evidence="2">LMG 31231</strain>
    </source>
</reference>
<dbReference type="EMBL" id="JAAEDM010000063">
    <property type="protein sequence ID" value="MBR0673219.1"/>
    <property type="molecule type" value="Genomic_DNA"/>
</dbReference>
<evidence type="ECO:0000313" key="3">
    <source>
        <dbReference type="Proteomes" id="UP001138751"/>
    </source>
</evidence>
<feature type="compositionally biased region" description="Pro residues" evidence="1">
    <location>
        <begin position="40"/>
        <end position="63"/>
    </location>
</feature>
<name>A0A9X9X1E0_9PROT</name>
<keyword evidence="3" id="KW-1185">Reference proteome</keyword>
<reference evidence="2" key="2">
    <citation type="journal article" date="2021" name="Syst. Appl. Microbiol.">
        <title>Roseomonas hellenica sp. nov., isolated from roots of wild-growing Alkanna tinctoria.</title>
        <authorList>
            <person name="Rat A."/>
            <person name="Naranjo H.D."/>
            <person name="Lebbe L."/>
            <person name="Cnockaert M."/>
            <person name="Krigas N."/>
            <person name="Grigoriadou K."/>
            <person name="Maloupa E."/>
            <person name="Willems A."/>
        </authorList>
    </citation>
    <scope>NUCLEOTIDE SEQUENCE</scope>
    <source>
        <strain evidence="2">LMG 31231</strain>
    </source>
</reference>
<evidence type="ECO:0000313" key="2">
    <source>
        <dbReference type="EMBL" id="MBR0673219.1"/>
    </source>
</evidence>
<dbReference type="Proteomes" id="UP001138751">
    <property type="component" value="Unassembled WGS sequence"/>
</dbReference>
<dbReference type="Gene3D" id="3.40.50.150">
    <property type="entry name" value="Vaccinia Virus protein VP39"/>
    <property type="match status" value="1"/>
</dbReference>